<dbReference type="Pfam" id="PF07690">
    <property type="entry name" value="MFS_1"/>
    <property type="match status" value="1"/>
</dbReference>
<dbReference type="PROSITE" id="PS50850">
    <property type="entry name" value="MFS"/>
    <property type="match status" value="1"/>
</dbReference>
<feature type="transmembrane region" description="Helical" evidence="8">
    <location>
        <begin position="172"/>
        <end position="192"/>
    </location>
</feature>
<dbReference type="GO" id="GO:0042910">
    <property type="term" value="F:xenobiotic transmembrane transporter activity"/>
    <property type="evidence" value="ECO:0007669"/>
    <property type="project" value="InterPro"/>
</dbReference>
<feature type="transmembrane region" description="Helical" evidence="8">
    <location>
        <begin position="141"/>
        <end position="160"/>
    </location>
</feature>
<feature type="transmembrane region" description="Helical" evidence="8">
    <location>
        <begin position="108"/>
        <end position="129"/>
    </location>
</feature>
<evidence type="ECO:0000256" key="7">
    <source>
        <dbReference type="ARBA" id="ARBA00023136"/>
    </source>
</evidence>
<dbReference type="Proteomes" id="UP000250079">
    <property type="component" value="Chromosome"/>
</dbReference>
<evidence type="ECO:0000256" key="4">
    <source>
        <dbReference type="ARBA" id="ARBA00022475"/>
    </source>
</evidence>
<evidence type="ECO:0000256" key="5">
    <source>
        <dbReference type="ARBA" id="ARBA00022692"/>
    </source>
</evidence>
<dbReference type="EMBL" id="CP018632">
    <property type="protein sequence ID" value="ASJ74814.1"/>
    <property type="molecule type" value="Genomic_DNA"/>
</dbReference>
<keyword evidence="5 8" id="KW-0812">Transmembrane</keyword>
<evidence type="ECO:0000256" key="8">
    <source>
        <dbReference type="RuleBase" id="RU365088"/>
    </source>
</evidence>
<keyword evidence="11" id="KW-1185">Reference proteome</keyword>
<feature type="transmembrane region" description="Helical" evidence="8">
    <location>
        <begin position="317"/>
        <end position="339"/>
    </location>
</feature>
<dbReference type="NCBIfam" id="TIGR00710">
    <property type="entry name" value="efflux_Bcr_CflA"/>
    <property type="match status" value="1"/>
</dbReference>
<evidence type="ECO:0000259" key="9">
    <source>
        <dbReference type="PROSITE" id="PS50850"/>
    </source>
</evidence>
<dbReference type="SUPFAM" id="SSF103473">
    <property type="entry name" value="MFS general substrate transporter"/>
    <property type="match status" value="1"/>
</dbReference>
<comment type="caution">
    <text evidence="8">Lacks conserved residue(s) required for the propagation of feature annotation.</text>
</comment>
<dbReference type="PROSITE" id="PS00216">
    <property type="entry name" value="SUGAR_TRANSPORT_1"/>
    <property type="match status" value="1"/>
</dbReference>
<evidence type="ECO:0000256" key="2">
    <source>
        <dbReference type="ARBA" id="ARBA00006236"/>
    </source>
</evidence>
<dbReference type="InterPro" id="IPR036259">
    <property type="entry name" value="MFS_trans_sf"/>
</dbReference>
<dbReference type="InterPro" id="IPR005829">
    <property type="entry name" value="Sugar_transporter_CS"/>
</dbReference>
<dbReference type="AlphaFoldDB" id="A0A2Z2P4Q4"/>
<dbReference type="OrthoDB" id="9812221at2"/>
<dbReference type="FunFam" id="1.20.1720.10:FF:000005">
    <property type="entry name" value="Bcr/CflA family efflux transporter"/>
    <property type="match status" value="1"/>
</dbReference>
<keyword evidence="3 8" id="KW-0813">Transport</keyword>
<feature type="transmembrane region" description="Helical" evidence="8">
    <location>
        <begin position="53"/>
        <end position="72"/>
    </location>
</feature>
<feature type="transmembrane region" description="Helical" evidence="8">
    <location>
        <begin position="351"/>
        <end position="370"/>
    </location>
</feature>
<accession>A0A2Z2P4Q4</accession>
<comment type="similarity">
    <text evidence="2 8">Belongs to the major facilitator superfamily. Bcr/CmlA family.</text>
</comment>
<dbReference type="PANTHER" id="PTHR23502">
    <property type="entry name" value="MAJOR FACILITATOR SUPERFAMILY"/>
    <property type="match status" value="1"/>
</dbReference>
<dbReference type="CDD" id="cd17320">
    <property type="entry name" value="MFS_MdfA_MDR_like"/>
    <property type="match status" value="1"/>
</dbReference>
<feature type="transmembrane region" description="Helical" evidence="8">
    <location>
        <begin position="376"/>
        <end position="397"/>
    </location>
</feature>
<name>A0A2Z2P4Q4_9GAMM</name>
<comment type="subcellular location">
    <subcellularLocation>
        <location evidence="8">Cell inner membrane</location>
        <topology evidence="8">Multi-pass membrane protein</topology>
    </subcellularLocation>
    <subcellularLocation>
        <location evidence="1">Cell membrane</location>
        <topology evidence="1">Multi-pass membrane protein</topology>
    </subcellularLocation>
</comment>
<organism evidence="10 11">
    <name type="scientific">Granulosicoccus antarcticus IMCC3135</name>
    <dbReference type="NCBI Taxonomy" id="1192854"/>
    <lineage>
        <taxon>Bacteria</taxon>
        <taxon>Pseudomonadati</taxon>
        <taxon>Pseudomonadota</taxon>
        <taxon>Gammaproteobacteria</taxon>
        <taxon>Chromatiales</taxon>
        <taxon>Granulosicoccaceae</taxon>
        <taxon>Granulosicoccus</taxon>
    </lineage>
</organism>
<keyword evidence="7 8" id="KW-0472">Membrane</keyword>
<dbReference type="InterPro" id="IPR004812">
    <property type="entry name" value="Efflux_drug-R_Bcr/CmlA"/>
</dbReference>
<keyword evidence="6 8" id="KW-1133">Transmembrane helix</keyword>
<evidence type="ECO:0000256" key="3">
    <source>
        <dbReference type="ARBA" id="ARBA00022448"/>
    </source>
</evidence>
<keyword evidence="8" id="KW-0997">Cell inner membrane</keyword>
<keyword evidence="4" id="KW-1003">Cell membrane</keyword>
<gene>
    <name evidence="10" type="primary">bcr_5</name>
    <name evidence="10" type="ORF">IMCC3135_23725</name>
</gene>
<evidence type="ECO:0000256" key="1">
    <source>
        <dbReference type="ARBA" id="ARBA00004651"/>
    </source>
</evidence>
<evidence type="ECO:0000256" key="6">
    <source>
        <dbReference type="ARBA" id="ARBA00022989"/>
    </source>
</evidence>
<dbReference type="GO" id="GO:1990961">
    <property type="term" value="P:xenobiotic detoxification by transmembrane export across the plasma membrane"/>
    <property type="evidence" value="ECO:0007669"/>
    <property type="project" value="InterPro"/>
</dbReference>
<feature type="domain" description="Major facilitator superfamily (MFS) profile" evidence="9">
    <location>
        <begin position="17"/>
        <end position="402"/>
    </location>
</feature>
<sequence length="412" mass="42479">MNPSTTPINSKPLALYSILVLALLSAVAPLATDMYLPGFPLISRDLGASAAQIQMTLTSFLVALAIGQLLIGPLSDRYGRRKPLIIGTSLAIVAGALCIVATDIHTLIALRALQGLGGAAGVVLARAIITDSSADEIASARLFQLMMIIGGLAPVLAPIVGTGIVTFAGWRAIFALIALLSVISLVGVFFLIKESLPQEQRTSGGVTELWTNIRSLAHNRSYVGYTLTTGFTFMVLFSYIASSPFVYQNILGFSPTAYSIAFGINASAMILGGVLSAWLVGTVGPRRLTTYGLAIMQASIILVFICVLAGAGPMIMAPAIFMTVAPIGMVLGNASALAIGQATHNAGTASALLGALQFTLGGIASPLVGLGGKYDALPMALVMVTAGLLALTSFALATPRNETLQTPVKASS</sequence>
<dbReference type="PANTHER" id="PTHR23502:SF132">
    <property type="entry name" value="POLYAMINE TRANSPORTER 2-RELATED"/>
    <property type="match status" value="1"/>
</dbReference>
<dbReference type="KEGG" id="gai:IMCC3135_23725"/>
<feature type="transmembrane region" description="Helical" evidence="8">
    <location>
        <begin position="222"/>
        <end position="240"/>
    </location>
</feature>
<dbReference type="Gene3D" id="1.20.1720.10">
    <property type="entry name" value="Multidrug resistance protein D"/>
    <property type="match status" value="1"/>
</dbReference>
<dbReference type="RefSeq" id="WP_088919799.1">
    <property type="nucleotide sequence ID" value="NZ_CP018632.1"/>
</dbReference>
<feature type="transmembrane region" description="Helical" evidence="8">
    <location>
        <begin position="260"/>
        <end position="281"/>
    </location>
</feature>
<feature type="transmembrane region" description="Helical" evidence="8">
    <location>
        <begin position="288"/>
        <end position="311"/>
    </location>
</feature>
<dbReference type="InterPro" id="IPR011701">
    <property type="entry name" value="MFS"/>
</dbReference>
<evidence type="ECO:0000313" key="11">
    <source>
        <dbReference type="Proteomes" id="UP000250079"/>
    </source>
</evidence>
<protein>
    <recommendedName>
        <fullName evidence="8">Bcr/CflA family efflux transporter</fullName>
    </recommendedName>
</protein>
<evidence type="ECO:0000313" key="10">
    <source>
        <dbReference type="EMBL" id="ASJ74814.1"/>
    </source>
</evidence>
<reference evidence="10 11" key="1">
    <citation type="submission" date="2016-12" db="EMBL/GenBank/DDBJ databases">
        <authorList>
            <person name="Song W.-J."/>
            <person name="Kurnit D.M."/>
        </authorList>
    </citation>
    <scope>NUCLEOTIDE SEQUENCE [LARGE SCALE GENOMIC DNA]</scope>
    <source>
        <strain evidence="10 11">IMCC3135</strain>
    </source>
</reference>
<dbReference type="InterPro" id="IPR020846">
    <property type="entry name" value="MFS_dom"/>
</dbReference>
<proteinExistence type="inferred from homology"/>
<feature type="transmembrane region" description="Helical" evidence="8">
    <location>
        <begin position="84"/>
        <end position="102"/>
    </location>
</feature>
<dbReference type="GO" id="GO:0005886">
    <property type="term" value="C:plasma membrane"/>
    <property type="evidence" value="ECO:0007669"/>
    <property type="project" value="UniProtKB-SubCell"/>
</dbReference>